<dbReference type="Proteomes" id="UP000829685">
    <property type="component" value="Unassembled WGS sequence"/>
</dbReference>
<evidence type="ECO:0000313" key="2">
    <source>
        <dbReference type="EMBL" id="KAI1869628.1"/>
    </source>
</evidence>
<proteinExistence type="predicted"/>
<dbReference type="GO" id="GO:0005975">
    <property type="term" value="P:carbohydrate metabolic process"/>
    <property type="evidence" value="ECO:0007669"/>
    <property type="project" value="InterPro"/>
</dbReference>
<accession>A0A9P9WM44</accession>
<evidence type="ECO:0000256" key="1">
    <source>
        <dbReference type="SAM" id="SignalP"/>
    </source>
</evidence>
<dbReference type="SUPFAM" id="SSF48208">
    <property type="entry name" value="Six-hairpin glycosidases"/>
    <property type="match status" value="1"/>
</dbReference>
<gene>
    <name evidence="2" type="ORF">JX265_006718</name>
</gene>
<dbReference type="InterPro" id="IPR012341">
    <property type="entry name" value="6hp_glycosidase-like_sf"/>
</dbReference>
<sequence length="695" mass="77370">MHSLGLYLYAFALCGVAYAKPGCSSKIDRRKVVQQFNPHRNTSSDTTPLQVGNGNFAFGVDVTGLQTFQPFGTLSTWGWHNFSLPTTEGQTSVEDFTGLDWWTHGRLVNYNQPNPAQNDISQWLIQNPQRVNLGRIGLAFNGGDVTEDMLEGTTQTLDLWTGRISSSFKFEGQTVVVETWSDSHSDTVGISIESALLSDGTLGVFFDYPLPTRNKFDAPYVGVFNATANHTTTLDRSGENRASIRHDLDATSYFTAIQWDEAADISRPINDSHRYLLQPGSGTTKLQLSVAYSPISIPEVVPFDNISSASASWWESYWTSGAFIDLTSTSSPNATELQRRTILSQYLVASGLVNNGWYGKFHLEMPIWHSLQFARWNQWPLLRRSMPGTYDRFLESSYARAEAQGYEGARWGKMTDPTGRSAPGEINSLLIWQQPHPMYYAELEYRSFPHEDTLSSWDKVLTATADFMASYAFYNASTKVYDLGPPMYPVSENTNPNATINPAFEIAYWRFGLDIAIQWKERQGLEAPANWFTVRDNLAPLPTDGDTYAVYEGIPNMWKNTTVQDHPAMAGIFGLLPPPSSGPSLNMTLVQNTHDHISQLWDIGDCWGWDFPMLAMNSLRLGDVDQAVSYLLHPLFEFDDAGYPVGGSRVATPYFPGSGSFLLAMAMMAGGWDGGEGLHFPEGWNVKAEGFLPGL</sequence>
<keyword evidence="3" id="KW-1185">Reference proteome</keyword>
<name>A0A9P9WM44_9PEZI</name>
<dbReference type="InterPro" id="IPR008928">
    <property type="entry name" value="6-hairpin_glycosidase_sf"/>
</dbReference>
<evidence type="ECO:0008006" key="4">
    <source>
        <dbReference type="Google" id="ProtNLM"/>
    </source>
</evidence>
<keyword evidence="1" id="KW-0732">Signal</keyword>
<comment type="caution">
    <text evidence="2">The sequence shown here is derived from an EMBL/GenBank/DDBJ whole genome shotgun (WGS) entry which is preliminary data.</text>
</comment>
<feature type="chain" id="PRO_5040288434" description="Six-hairpin glycosidase-like protein" evidence="1">
    <location>
        <begin position="20"/>
        <end position="695"/>
    </location>
</feature>
<reference evidence="2" key="1">
    <citation type="submission" date="2021-03" db="EMBL/GenBank/DDBJ databases">
        <title>Revisited historic fungal species revealed as producer of novel bioactive compounds through whole genome sequencing and comparative genomics.</title>
        <authorList>
            <person name="Vignolle G.A."/>
            <person name="Hochenegger N."/>
            <person name="Mach R.L."/>
            <person name="Mach-Aigner A.R."/>
            <person name="Javad Rahimi M."/>
            <person name="Salim K.A."/>
            <person name="Chan C.M."/>
            <person name="Lim L.B.L."/>
            <person name="Cai F."/>
            <person name="Druzhinina I.S."/>
            <person name="U'Ren J.M."/>
            <person name="Derntl C."/>
        </authorList>
    </citation>
    <scope>NUCLEOTIDE SEQUENCE</scope>
    <source>
        <strain evidence="2">TUCIM 5799</strain>
    </source>
</reference>
<organism evidence="2 3">
    <name type="scientific">Neoarthrinium moseri</name>
    <dbReference type="NCBI Taxonomy" id="1658444"/>
    <lineage>
        <taxon>Eukaryota</taxon>
        <taxon>Fungi</taxon>
        <taxon>Dikarya</taxon>
        <taxon>Ascomycota</taxon>
        <taxon>Pezizomycotina</taxon>
        <taxon>Sordariomycetes</taxon>
        <taxon>Xylariomycetidae</taxon>
        <taxon>Amphisphaeriales</taxon>
        <taxon>Apiosporaceae</taxon>
        <taxon>Neoarthrinium</taxon>
    </lineage>
</organism>
<evidence type="ECO:0000313" key="3">
    <source>
        <dbReference type="Proteomes" id="UP000829685"/>
    </source>
</evidence>
<dbReference type="EMBL" id="JAFIMR010000015">
    <property type="protein sequence ID" value="KAI1869628.1"/>
    <property type="molecule type" value="Genomic_DNA"/>
</dbReference>
<dbReference type="GO" id="GO:0003824">
    <property type="term" value="F:catalytic activity"/>
    <property type="evidence" value="ECO:0007669"/>
    <property type="project" value="UniProtKB-ARBA"/>
</dbReference>
<dbReference type="Gene3D" id="1.50.10.10">
    <property type="match status" value="1"/>
</dbReference>
<dbReference type="AlphaFoldDB" id="A0A9P9WM44"/>
<feature type="signal peptide" evidence="1">
    <location>
        <begin position="1"/>
        <end position="19"/>
    </location>
</feature>
<protein>
    <recommendedName>
        <fullName evidence="4">Six-hairpin glycosidase-like protein</fullName>
    </recommendedName>
</protein>